<dbReference type="SUPFAM" id="SSF81606">
    <property type="entry name" value="PP2C-like"/>
    <property type="match status" value="1"/>
</dbReference>
<dbReference type="Pfam" id="PF00481">
    <property type="entry name" value="PP2C"/>
    <property type="match status" value="1"/>
</dbReference>
<protein>
    <submittedName>
        <fullName evidence="2">Protein serine/threonine phosphatase</fullName>
    </submittedName>
</protein>
<reference evidence="2" key="1">
    <citation type="submission" date="2013-08" db="EMBL/GenBank/DDBJ databases">
        <authorList>
            <person name="Mendez C."/>
            <person name="Richter M."/>
            <person name="Ferrer M."/>
            <person name="Sanchez J."/>
        </authorList>
    </citation>
    <scope>NUCLEOTIDE SEQUENCE</scope>
</reference>
<dbReference type="InterPro" id="IPR036457">
    <property type="entry name" value="PPM-type-like_dom_sf"/>
</dbReference>
<comment type="caution">
    <text evidence="2">The sequence shown here is derived from an EMBL/GenBank/DDBJ whole genome shotgun (WGS) entry which is preliminary data.</text>
</comment>
<feature type="domain" description="PPM-type phosphatase" evidence="1">
    <location>
        <begin position="1"/>
        <end position="84"/>
    </location>
</feature>
<sequence>MAAASIYAHVGDSRAYLWRNGQLTQLTEDHVWPHPELTNVLSRAVGLDEHFKLDHLEGEIQSGDRILLATDGTWSALSKAQIEN</sequence>
<dbReference type="Gene3D" id="3.60.40.10">
    <property type="entry name" value="PPM-type phosphatase domain"/>
    <property type="match status" value="1"/>
</dbReference>
<dbReference type="InterPro" id="IPR001932">
    <property type="entry name" value="PPM-type_phosphatase-like_dom"/>
</dbReference>
<dbReference type="AlphaFoldDB" id="T1C1K8"/>
<evidence type="ECO:0000313" key="2">
    <source>
        <dbReference type="EMBL" id="EQD75877.1"/>
    </source>
</evidence>
<proteinExistence type="predicted"/>
<reference evidence="2" key="2">
    <citation type="journal article" date="2014" name="ISME J.">
        <title>Microbial stratification in low pH oxic and suboxic macroscopic growths along an acid mine drainage.</title>
        <authorList>
            <person name="Mendez-Garcia C."/>
            <person name="Mesa V."/>
            <person name="Sprenger R.R."/>
            <person name="Richter M."/>
            <person name="Diez M.S."/>
            <person name="Solano J."/>
            <person name="Bargiela R."/>
            <person name="Golyshina O.V."/>
            <person name="Manteca A."/>
            <person name="Ramos J.L."/>
            <person name="Gallego J.R."/>
            <person name="Llorente I."/>
            <person name="Martins Dos Santos V.A."/>
            <person name="Jensen O.N."/>
            <person name="Pelaez A.I."/>
            <person name="Sanchez J."/>
            <person name="Ferrer M."/>
        </authorList>
    </citation>
    <scope>NUCLEOTIDE SEQUENCE</scope>
</reference>
<dbReference type="PROSITE" id="PS51746">
    <property type="entry name" value="PPM_2"/>
    <property type="match status" value="1"/>
</dbReference>
<evidence type="ECO:0000259" key="1">
    <source>
        <dbReference type="PROSITE" id="PS51746"/>
    </source>
</evidence>
<organism evidence="2">
    <name type="scientific">mine drainage metagenome</name>
    <dbReference type="NCBI Taxonomy" id="410659"/>
    <lineage>
        <taxon>unclassified sequences</taxon>
        <taxon>metagenomes</taxon>
        <taxon>ecological metagenomes</taxon>
    </lineage>
</organism>
<dbReference type="EMBL" id="AUZX01002664">
    <property type="protein sequence ID" value="EQD75877.1"/>
    <property type="molecule type" value="Genomic_DNA"/>
</dbReference>
<accession>T1C1K8</accession>
<gene>
    <name evidence="2" type="ORF">B1A_03638</name>
</gene>
<name>T1C1K8_9ZZZZ</name>
<feature type="non-terminal residue" evidence="2">
    <location>
        <position position="84"/>
    </location>
</feature>